<keyword evidence="2" id="KW-1185">Reference proteome</keyword>
<sequence length="106" mass="12195">MISVIRRLSETRRRARGLALKEGTRSRRLHCLESDCSTTMMITGIHVNVPGYDDLSDLPFIKDETKSQRISTKRRYKEPTASPLGIELFNYDDDISIYMTQAKTIN</sequence>
<reference evidence="1 2" key="1">
    <citation type="submission" date="2020-04" db="EMBL/GenBank/DDBJ databases">
        <authorList>
            <person name="Wallbank WR R."/>
            <person name="Pardo Diaz C."/>
            <person name="Kozak K."/>
            <person name="Martin S."/>
            <person name="Jiggins C."/>
            <person name="Moest M."/>
            <person name="Warren A I."/>
            <person name="Byers J.R.P. K."/>
            <person name="Montejo-Kovacevich G."/>
            <person name="Yen C E."/>
        </authorList>
    </citation>
    <scope>NUCLEOTIDE SEQUENCE [LARGE SCALE GENOMIC DNA]</scope>
</reference>
<evidence type="ECO:0000313" key="1">
    <source>
        <dbReference type="EMBL" id="CAB3248299.1"/>
    </source>
</evidence>
<gene>
    <name evidence="1" type="ORF">APLA_LOCUS11643</name>
</gene>
<protein>
    <submittedName>
        <fullName evidence="1">Uncharacterized protein</fullName>
    </submittedName>
</protein>
<proteinExistence type="predicted"/>
<accession>A0A8S1AGJ0</accession>
<dbReference type="Proteomes" id="UP000494106">
    <property type="component" value="Unassembled WGS sequence"/>
</dbReference>
<evidence type="ECO:0000313" key="2">
    <source>
        <dbReference type="Proteomes" id="UP000494106"/>
    </source>
</evidence>
<comment type="caution">
    <text evidence="1">The sequence shown here is derived from an EMBL/GenBank/DDBJ whole genome shotgun (WGS) entry which is preliminary data.</text>
</comment>
<organism evidence="1 2">
    <name type="scientific">Arctia plantaginis</name>
    <name type="common">Wood tiger moth</name>
    <name type="synonym">Phalaena plantaginis</name>
    <dbReference type="NCBI Taxonomy" id="874455"/>
    <lineage>
        <taxon>Eukaryota</taxon>
        <taxon>Metazoa</taxon>
        <taxon>Ecdysozoa</taxon>
        <taxon>Arthropoda</taxon>
        <taxon>Hexapoda</taxon>
        <taxon>Insecta</taxon>
        <taxon>Pterygota</taxon>
        <taxon>Neoptera</taxon>
        <taxon>Endopterygota</taxon>
        <taxon>Lepidoptera</taxon>
        <taxon>Glossata</taxon>
        <taxon>Ditrysia</taxon>
        <taxon>Noctuoidea</taxon>
        <taxon>Erebidae</taxon>
        <taxon>Arctiinae</taxon>
        <taxon>Arctia</taxon>
    </lineage>
</organism>
<dbReference type="EMBL" id="CADEBC010000533">
    <property type="protein sequence ID" value="CAB3248299.1"/>
    <property type="molecule type" value="Genomic_DNA"/>
</dbReference>
<name>A0A8S1AGJ0_ARCPL</name>
<dbReference type="AlphaFoldDB" id="A0A8S1AGJ0"/>